<dbReference type="Pfam" id="PF13443">
    <property type="entry name" value="HTH_26"/>
    <property type="match status" value="1"/>
</dbReference>
<dbReference type="RefSeq" id="WP_210680845.1">
    <property type="nucleotide sequence ID" value="NZ_JAGMWN010000002.1"/>
</dbReference>
<comment type="caution">
    <text evidence="3">The sequence shown here is derived from an EMBL/GenBank/DDBJ whole genome shotgun (WGS) entry which is preliminary data.</text>
</comment>
<organism evidence="3 4">
    <name type="scientific">Marivibrio halodurans</name>
    <dbReference type="NCBI Taxonomy" id="2039722"/>
    <lineage>
        <taxon>Bacteria</taxon>
        <taxon>Pseudomonadati</taxon>
        <taxon>Pseudomonadota</taxon>
        <taxon>Alphaproteobacteria</taxon>
        <taxon>Rhodospirillales</taxon>
        <taxon>Rhodospirillaceae</taxon>
        <taxon>Marivibrio</taxon>
    </lineage>
</organism>
<keyword evidence="4" id="KW-1185">Reference proteome</keyword>
<dbReference type="InterPro" id="IPR001387">
    <property type="entry name" value="Cro/C1-type_HTH"/>
</dbReference>
<name>A0A8J7V2Y4_9PROT</name>
<feature type="region of interest" description="Disordered" evidence="1">
    <location>
        <begin position="79"/>
        <end position="115"/>
    </location>
</feature>
<dbReference type="Proteomes" id="UP000672602">
    <property type="component" value="Unassembled WGS sequence"/>
</dbReference>
<evidence type="ECO:0000313" key="4">
    <source>
        <dbReference type="Proteomes" id="UP000672602"/>
    </source>
</evidence>
<evidence type="ECO:0000256" key="1">
    <source>
        <dbReference type="SAM" id="MobiDB-lite"/>
    </source>
</evidence>
<protein>
    <submittedName>
        <fullName evidence="3">Helix-turn-helix transcriptional regulator</fullName>
    </submittedName>
</protein>
<accession>A0A8J7V2Y4</accession>
<sequence length="185" mass="20960">MRNKRYDQAIADSAFGSISRLAEHLGLSYRNVESYAKDGRRPVDRKGIVKYDIAAICEALDCSLEDLFPEEQIDRPYRVRESYADGYGQRKKKTPRKSAGADKPKAPPRRKAEKIRKREADLAELRGYFESGLLPSRIFVDAEDAPEGLNPRAVGLWLSPKPPKIPAKHLAYVLKRCREMADQNG</sequence>
<feature type="compositionally biased region" description="Basic residues" evidence="1">
    <location>
        <begin position="106"/>
        <end position="115"/>
    </location>
</feature>
<reference evidence="3" key="1">
    <citation type="submission" date="2021-04" db="EMBL/GenBank/DDBJ databases">
        <authorList>
            <person name="Zhang D.-C."/>
        </authorList>
    </citation>
    <scope>NUCLEOTIDE SEQUENCE</scope>
    <source>
        <strain evidence="3">CGMCC 1.15697</strain>
    </source>
</reference>
<gene>
    <name evidence="3" type="ORF">KAJ83_04455</name>
</gene>
<feature type="domain" description="HTH cro/C1-type" evidence="2">
    <location>
        <begin position="10"/>
        <end position="68"/>
    </location>
</feature>
<dbReference type="AlphaFoldDB" id="A0A8J7V2Y4"/>
<evidence type="ECO:0000313" key="3">
    <source>
        <dbReference type="EMBL" id="MBP5856249.1"/>
    </source>
</evidence>
<proteinExistence type="predicted"/>
<evidence type="ECO:0000259" key="2">
    <source>
        <dbReference type="Pfam" id="PF13443"/>
    </source>
</evidence>
<dbReference type="EMBL" id="JAGMWN010000002">
    <property type="protein sequence ID" value="MBP5856249.1"/>
    <property type="molecule type" value="Genomic_DNA"/>
</dbReference>